<dbReference type="AlphaFoldDB" id="A0A1K2HZJ7"/>
<dbReference type="PANTHER" id="PTHR37827:SF1">
    <property type="entry name" value="HNH DOMAIN-CONTAINING PROTEIN"/>
    <property type="match status" value="1"/>
</dbReference>
<dbReference type="GO" id="GO:0004519">
    <property type="term" value="F:endonuclease activity"/>
    <property type="evidence" value="ECO:0007669"/>
    <property type="project" value="UniProtKB-KW"/>
</dbReference>
<name>A0A1K2HZJ7_9HYPH</name>
<dbReference type="Proteomes" id="UP000183447">
    <property type="component" value="Unassembled WGS sequence"/>
</dbReference>
<gene>
    <name evidence="2" type="ORF">SAMN02983003_2515</name>
</gene>
<feature type="domain" description="HNH" evidence="1">
    <location>
        <begin position="11"/>
        <end position="55"/>
    </location>
</feature>
<dbReference type="GO" id="GO:0008270">
    <property type="term" value="F:zinc ion binding"/>
    <property type="evidence" value="ECO:0007669"/>
    <property type="project" value="InterPro"/>
</dbReference>
<dbReference type="RefSeq" id="WP_072343449.1">
    <property type="nucleotide sequence ID" value="NZ_FPKU01000002.1"/>
</dbReference>
<keyword evidence="2" id="KW-0540">Nuclease</keyword>
<sequence length="106" mass="11738">MAETGAGDPLCPLCLRPIPKGARASRHHLVPRLRGGTHKGTVLLHQICHSAIHARFTETELARELADIEALRAHPSMAEFLAWVAGRPPDFHARTRIRGGGWRARR</sequence>
<dbReference type="OrthoDB" id="7667044at2"/>
<dbReference type="GO" id="GO:0003676">
    <property type="term" value="F:nucleic acid binding"/>
    <property type="evidence" value="ECO:0007669"/>
    <property type="project" value="InterPro"/>
</dbReference>
<keyword evidence="3" id="KW-1185">Reference proteome</keyword>
<reference evidence="2 3" key="1">
    <citation type="submission" date="2016-11" db="EMBL/GenBank/DDBJ databases">
        <authorList>
            <person name="Jaros S."/>
            <person name="Januszkiewicz K."/>
            <person name="Wedrychowicz H."/>
        </authorList>
    </citation>
    <scope>NUCLEOTIDE SEQUENCE [LARGE SCALE GENOMIC DNA]</scope>
    <source>
        <strain evidence="2 3">ATCC 23634</strain>
    </source>
</reference>
<evidence type="ECO:0000313" key="3">
    <source>
        <dbReference type="Proteomes" id="UP000183447"/>
    </source>
</evidence>
<proteinExistence type="predicted"/>
<keyword evidence="2" id="KW-0255">Endonuclease</keyword>
<dbReference type="EMBL" id="FPKU01000002">
    <property type="protein sequence ID" value="SFZ85333.1"/>
    <property type="molecule type" value="Genomic_DNA"/>
</dbReference>
<accession>A0A1K2HZJ7</accession>
<keyword evidence="2" id="KW-0378">Hydrolase</keyword>
<evidence type="ECO:0000313" key="2">
    <source>
        <dbReference type="EMBL" id="SFZ85333.1"/>
    </source>
</evidence>
<protein>
    <submittedName>
        <fullName evidence="2">HNH endonuclease</fullName>
    </submittedName>
</protein>
<dbReference type="InterPro" id="IPR002711">
    <property type="entry name" value="HNH"/>
</dbReference>
<evidence type="ECO:0000259" key="1">
    <source>
        <dbReference type="Pfam" id="PF01844"/>
    </source>
</evidence>
<dbReference type="Pfam" id="PF01844">
    <property type="entry name" value="HNH"/>
    <property type="match status" value="1"/>
</dbReference>
<dbReference type="PANTHER" id="PTHR37827">
    <property type="entry name" value="TUDOR DOMAIN-CONTAINING PROTEIN"/>
    <property type="match status" value="1"/>
</dbReference>
<organism evidence="2 3">
    <name type="scientific">Devosia enhydra</name>
    <dbReference type="NCBI Taxonomy" id="665118"/>
    <lineage>
        <taxon>Bacteria</taxon>
        <taxon>Pseudomonadati</taxon>
        <taxon>Pseudomonadota</taxon>
        <taxon>Alphaproteobacteria</taxon>
        <taxon>Hyphomicrobiales</taxon>
        <taxon>Devosiaceae</taxon>
        <taxon>Devosia</taxon>
    </lineage>
</organism>
<dbReference type="STRING" id="665118.SAMN02983003_2515"/>